<feature type="transmembrane region" description="Helical" evidence="8">
    <location>
        <begin position="149"/>
        <end position="173"/>
    </location>
</feature>
<comment type="subcellular location">
    <subcellularLocation>
        <location evidence="1">Cell membrane</location>
        <topology evidence="1">Multi-pass membrane protein</topology>
    </subcellularLocation>
</comment>
<dbReference type="GO" id="GO:0005886">
    <property type="term" value="C:plasma membrane"/>
    <property type="evidence" value="ECO:0007669"/>
    <property type="project" value="UniProtKB-SubCell"/>
</dbReference>
<dbReference type="Pfam" id="PF01032">
    <property type="entry name" value="FecCD"/>
    <property type="match status" value="1"/>
</dbReference>
<evidence type="ECO:0000313" key="9">
    <source>
        <dbReference type="EMBL" id="QUF03608.1"/>
    </source>
</evidence>
<dbReference type="InterPro" id="IPR000522">
    <property type="entry name" value="ABC_transptr_permease_BtuC"/>
</dbReference>
<comment type="similarity">
    <text evidence="2">Belongs to the binding-protein-dependent transport system permease family. FecCD subfamily.</text>
</comment>
<gene>
    <name evidence="9" type="ORF">KCV87_30185</name>
</gene>
<reference evidence="9" key="1">
    <citation type="submission" date="2021-04" db="EMBL/GenBank/DDBJ databases">
        <title>Genomic sequence of Actinosynnema pretiosum subsp. pretiosum ATCC 31280 (C-14919).</title>
        <authorList>
            <person name="Bai L."/>
            <person name="Wang X."/>
            <person name="Xiao Y."/>
        </authorList>
    </citation>
    <scope>NUCLEOTIDE SEQUENCE</scope>
    <source>
        <strain evidence="9">ATCC 31280</strain>
    </source>
</reference>
<dbReference type="AlphaFoldDB" id="A0AA45L5T8"/>
<evidence type="ECO:0000256" key="8">
    <source>
        <dbReference type="SAM" id="Phobius"/>
    </source>
</evidence>
<evidence type="ECO:0000256" key="5">
    <source>
        <dbReference type="ARBA" id="ARBA00022692"/>
    </source>
</evidence>
<dbReference type="FunFam" id="1.10.3470.10:FF:000001">
    <property type="entry name" value="Vitamin B12 ABC transporter permease BtuC"/>
    <property type="match status" value="1"/>
</dbReference>
<dbReference type="GO" id="GO:0022857">
    <property type="term" value="F:transmembrane transporter activity"/>
    <property type="evidence" value="ECO:0007669"/>
    <property type="project" value="InterPro"/>
</dbReference>
<name>A0AA45L5T8_9PSEU</name>
<accession>A0AA45L5T8</accession>
<evidence type="ECO:0000313" key="10">
    <source>
        <dbReference type="Proteomes" id="UP000677152"/>
    </source>
</evidence>
<feature type="transmembrane region" description="Helical" evidence="8">
    <location>
        <begin position="118"/>
        <end position="137"/>
    </location>
</feature>
<dbReference type="EMBL" id="CP073249">
    <property type="protein sequence ID" value="QUF03608.1"/>
    <property type="molecule type" value="Genomic_DNA"/>
</dbReference>
<dbReference type="Gene3D" id="1.10.3470.10">
    <property type="entry name" value="ABC transporter involved in vitamin B12 uptake, BtuC"/>
    <property type="match status" value="1"/>
</dbReference>
<feature type="transmembrane region" description="Helical" evidence="8">
    <location>
        <begin position="193"/>
        <end position="211"/>
    </location>
</feature>
<keyword evidence="6 8" id="KW-1133">Transmembrane helix</keyword>
<feature type="transmembrane region" description="Helical" evidence="8">
    <location>
        <begin position="91"/>
        <end position="112"/>
    </location>
</feature>
<proteinExistence type="inferred from homology"/>
<feature type="transmembrane region" description="Helical" evidence="8">
    <location>
        <begin position="307"/>
        <end position="325"/>
    </location>
</feature>
<protein>
    <submittedName>
        <fullName evidence="9">Iron chelate uptake ABC transporter family permease subunit</fullName>
    </submittedName>
</protein>
<dbReference type="GO" id="GO:0033214">
    <property type="term" value="P:siderophore-iron import into cell"/>
    <property type="evidence" value="ECO:0007669"/>
    <property type="project" value="TreeGrafter"/>
</dbReference>
<evidence type="ECO:0000256" key="2">
    <source>
        <dbReference type="ARBA" id="ARBA00007935"/>
    </source>
</evidence>
<evidence type="ECO:0000256" key="7">
    <source>
        <dbReference type="ARBA" id="ARBA00023136"/>
    </source>
</evidence>
<dbReference type="PANTHER" id="PTHR30472:SF1">
    <property type="entry name" value="FE(3+) DICITRATE TRANSPORT SYSTEM PERMEASE PROTEIN FECC-RELATED"/>
    <property type="match status" value="1"/>
</dbReference>
<feature type="transmembrane region" description="Helical" evidence="8">
    <location>
        <begin position="62"/>
        <end position="79"/>
    </location>
</feature>
<dbReference type="InterPro" id="IPR037294">
    <property type="entry name" value="ABC_BtuC-like"/>
</dbReference>
<keyword evidence="5 8" id="KW-0812">Transmembrane</keyword>
<evidence type="ECO:0000256" key="6">
    <source>
        <dbReference type="ARBA" id="ARBA00022989"/>
    </source>
</evidence>
<dbReference type="Proteomes" id="UP000677152">
    <property type="component" value="Chromosome"/>
</dbReference>
<organism evidence="9 10">
    <name type="scientific">Actinosynnema pretiosum subsp. pretiosum</name>
    <dbReference type="NCBI Taxonomy" id="103721"/>
    <lineage>
        <taxon>Bacteria</taxon>
        <taxon>Bacillati</taxon>
        <taxon>Actinomycetota</taxon>
        <taxon>Actinomycetes</taxon>
        <taxon>Pseudonocardiales</taxon>
        <taxon>Pseudonocardiaceae</taxon>
        <taxon>Actinosynnema</taxon>
    </lineage>
</organism>
<feature type="transmembrane region" description="Helical" evidence="8">
    <location>
        <begin position="279"/>
        <end position="301"/>
    </location>
</feature>
<evidence type="ECO:0000256" key="1">
    <source>
        <dbReference type="ARBA" id="ARBA00004651"/>
    </source>
</evidence>
<keyword evidence="7 8" id="KW-0472">Membrane</keyword>
<dbReference type="CDD" id="cd06550">
    <property type="entry name" value="TM_ABC_iron-siderophores_like"/>
    <property type="match status" value="1"/>
</dbReference>
<dbReference type="SUPFAM" id="SSF81345">
    <property type="entry name" value="ABC transporter involved in vitamin B12 uptake, BtuC"/>
    <property type="match status" value="1"/>
</dbReference>
<sequence>MSRSVARSLGLLLALAALALVVALSLWVGTKSIPFTQTWSLLQADDGSGDAAIIRDVRVPRAALGLLAGVSLGLSGALMQALTRNPLADPGLLGVNMGAAAAIVTAIAFLGITSASGYLWFSLAGAAVAAVAVYVLGATGRGTVTPDRLVLSGAALTAVLYAYISAVLLLNAQTFQSFRFWNVGSLAGRTAETVWQIAPLVVAGVLTALLLGRSLNALALGESTGRALGANPTRTRTLGVVAITLMAGAATAAAGPISFLGLTVPHIARAVAGTDQRWVLAYSAVLSPVLLLGADVVGRVVIAPQEVEVGIVTALLGAPVFIALCRRRKLAQL</sequence>
<evidence type="ECO:0000256" key="4">
    <source>
        <dbReference type="ARBA" id="ARBA00022475"/>
    </source>
</evidence>
<dbReference type="PANTHER" id="PTHR30472">
    <property type="entry name" value="FERRIC ENTEROBACTIN TRANSPORT SYSTEM PERMEASE PROTEIN"/>
    <property type="match status" value="1"/>
</dbReference>
<evidence type="ECO:0000256" key="3">
    <source>
        <dbReference type="ARBA" id="ARBA00022448"/>
    </source>
</evidence>
<keyword evidence="4" id="KW-1003">Cell membrane</keyword>
<keyword evidence="3" id="KW-0813">Transport</keyword>